<accession>A0A834EER6</accession>
<dbReference type="EMBL" id="JABVXQ010000004">
    <property type="protein sequence ID" value="KAF6114431.1"/>
    <property type="molecule type" value="Genomic_DNA"/>
</dbReference>
<evidence type="ECO:0000313" key="1">
    <source>
        <dbReference type="EMBL" id="KAF6114431.1"/>
    </source>
</evidence>
<evidence type="ECO:0000313" key="2">
    <source>
        <dbReference type="Proteomes" id="UP000664940"/>
    </source>
</evidence>
<reference evidence="1 2" key="1">
    <citation type="journal article" date="2020" name="Nature">
        <title>Six reference-quality genomes reveal evolution of bat adaptations.</title>
        <authorList>
            <person name="Jebb D."/>
            <person name="Huang Z."/>
            <person name="Pippel M."/>
            <person name="Hughes G.M."/>
            <person name="Lavrichenko K."/>
            <person name="Devanna P."/>
            <person name="Winkler S."/>
            <person name="Jermiin L.S."/>
            <person name="Skirmuntt E.C."/>
            <person name="Katzourakis A."/>
            <person name="Burkitt-Gray L."/>
            <person name="Ray D.A."/>
            <person name="Sullivan K.A.M."/>
            <person name="Roscito J.G."/>
            <person name="Kirilenko B.M."/>
            <person name="Davalos L.M."/>
            <person name="Corthals A.P."/>
            <person name="Power M.L."/>
            <person name="Jones G."/>
            <person name="Ransome R.D."/>
            <person name="Dechmann D.K.N."/>
            <person name="Locatelli A.G."/>
            <person name="Puechmaille S.J."/>
            <person name="Fedrigo O."/>
            <person name="Jarvis E.D."/>
            <person name="Hiller M."/>
            <person name="Vernes S.C."/>
            <person name="Myers E.W."/>
            <person name="Teeling E.C."/>
        </authorList>
    </citation>
    <scope>NUCLEOTIDE SEQUENCE [LARGE SCALE GENOMIC DNA]</scope>
    <source>
        <strain evidence="1">Bat1K_MPI-CBG_1</strain>
    </source>
</reference>
<gene>
    <name evidence="1" type="ORF">HJG60_010432</name>
</gene>
<organism evidence="1 2">
    <name type="scientific">Phyllostomus discolor</name>
    <name type="common">pale spear-nosed bat</name>
    <dbReference type="NCBI Taxonomy" id="89673"/>
    <lineage>
        <taxon>Eukaryota</taxon>
        <taxon>Metazoa</taxon>
        <taxon>Chordata</taxon>
        <taxon>Craniata</taxon>
        <taxon>Vertebrata</taxon>
        <taxon>Euteleostomi</taxon>
        <taxon>Mammalia</taxon>
        <taxon>Eutheria</taxon>
        <taxon>Laurasiatheria</taxon>
        <taxon>Chiroptera</taxon>
        <taxon>Yangochiroptera</taxon>
        <taxon>Phyllostomidae</taxon>
        <taxon>Phyllostominae</taxon>
        <taxon>Phyllostomus</taxon>
    </lineage>
</organism>
<name>A0A834EER6_9CHIR</name>
<dbReference type="AlphaFoldDB" id="A0A834EER6"/>
<protein>
    <submittedName>
        <fullName evidence="1">Uncharacterized protein</fullName>
    </submittedName>
</protein>
<sequence length="177" mass="19981">MSRYSAWYPVPRFNSLGQSWSSVFYRLFTLRLTEVECHLSHGALGNGFAEAHVIFHFTSFFILTLEKCSHGERKEAIPLGDRLFGVKTQGRRAAVGRSDVRLAGYIKDRGNVSFPVEGEPCDQAWIIAQRPVHWRGGHIEAVSVKPARSNEEGKGEVCCIATSHERKWRTKRGAQHV</sequence>
<comment type="caution">
    <text evidence="1">The sequence shown here is derived from an EMBL/GenBank/DDBJ whole genome shotgun (WGS) entry which is preliminary data.</text>
</comment>
<dbReference type="Proteomes" id="UP000664940">
    <property type="component" value="Unassembled WGS sequence"/>
</dbReference>
<proteinExistence type="predicted"/>